<proteinExistence type="inferred from homology"/>
<evidence type="ECO:0000256" key="3">
    <source>
        <dbReference type="RuleBase" id="RU000363"/>
    </source>
</evidence>
<dbReference type="SUPFAM" id="SSF51735">
    <property type="entry name" value="NAD(P)-binding Rossmann-fold domains"/>
    <property type="match status" value="1"/>
</dbReference>
<dbReference type="Pfam" id="PF00106">
    <property type="entry name" value="adh_short"/>
    <property type="match status" value="1"/>
</dbReference>
<dbReference type="SMART" id="SM00822">
    <property type="entry name" value="PKS_KR"/>
    <property type="match status" value="1"/>
</dbReference>
<reference evidence="5" key="1">
    <citation type="submission" date="2020-02" db="EMBL/GenBank/DDBJ databases">
        <authorList>
            <person name="Meier V. D."/>
        </authorList>
    </citation>
    <scope>NUCLEOTIDE SEQUENCE</scope>
    <source>
        <strain evidence="5">AVDCRST_MAG81</strain>
    </source>
</reference>
<sequence length="272" mass="29556">MATALITGASAGIGTAFAQELAERQTNLVLVARSEAKLQQLAQQLREQYKIRVDILVQDLTAPAAATTVFDAVAEKGLIIDLLINNAGFGEYGPFAEQDGERQVKMVQLNVLALVALTHQFLPGMRQRRSGSIINMSSTAAFQSMPYFSVYAASKAFVLSFSEALSAENHSYGVRVLAVCPGPTETNFFQDAGFPSFLSNVAAKNYTPTAVVVREALQALEKNQSIVVPGKLENQLIVNLPRFLPREAVLSLWKNILGTRASKKEDPIKIRA</sequence>
<feature type="domain" description="Ketoreductase" evidence="4">
    <location>
        <begin position="2"/>
        <end position="186"/>
    </location>
</feature>
<dbReference type="PRINTS" id="PR00080">
    <property type="entry name" value="SDRFAMILY"/>
</dbReference>
<dbReference type="PIRSF" id="PIRSF000126">
    <property type="entry name" value="11-beta-HSD1"/>
    <property type="match status" value="1"/>
</dbReference>
<dbReference type="Gene3D" id="3.40.50.720">
    <property type="entry name" value="NAD(P)-binding Rossmann-like Domain"/>
    <property type="match status" value="1"/>
</dbReference>
<dbReference type="GO" id="GO:0016491">
    <property type="term" value="F:oxidoreductase activity"/>
    <property type="evidence" value="ECO:0007669"/>
    <property type="project" value="UniProtKB-KW"/>
</dbReference>
<dbReference type="PRINTS" id="PR00081">
    <property type="entry name" value="GDHRDH"/>
</dbReference>
<comment type="similarity">
    <text evidence="1 3">Belongs to the short-chain dehydrogenases/reductases (SDR) family.</text>
</comment>
<dbReference type="EMBL" id="CADCWO010000001">
    <property type="protein sequence ID" value="CAA9551943.1"/>
    <property type="molecule type" value="Genomic_DNA"/>
</dbReference>
<evidence type="ECO:0000313" key="5">
    <source>
        <dbReference type="EMBL" id="CAA9551943.1"/>
    </source>
</evidence>
<evidence type="ECO:0000256" key="1">
    <source>
        <dbReference type="ARBA" id="ARBA00006484"/>
    </source>
</evidence>
<accession>A0A6J4UIQ9</accession>
<evidence type="ECO:0000256" key="2">
    <source>
        <dbReference type="ARBA" id="ARBA00023002"/>
    </source>
</evidence>
<dbReference type="InterPro" id="IPR036291">
    <property type="entry name" value="NAD(P)-bd_dom_sf"/>
</dbReference>
<dbReference type="PANTHER" id="PTHR44196:SF2">
    <property type="entry name" value="SHORT-CHAIN DEHYDROGENASE-RELATED"/>
    <property type="match status" value="1"/>
</dbReference>
<dbReference type="PROSITE" id="PS00061">
    <property type="entry name" value="ADH_SHORT"/>
    <property type="match status" value="1"/>
</dbReference>
<organism evidence="5">
    <name type="scientific">uncultured Synechococcales cyanobacterium</name>
    <dbReference type="NCBI Taxonomy" id="1936017"/>
    <lineage>
        <taxon>Bacteria</taxon>
        <taxon>Bacillati</taxon>
        <taxon>Cyanobacteriota</taxon>
        <taxon>Cyanophyceae</taxon>
        <taxon>Synechococcales</taxon>
        <taxon>environmental samples</taxon>
    </lineage>
</organism>
<dbReference type="InterPro" id="IPR057326">
    <property type="entry name" value="KR_dom"/>
</dbReference>
<dbReference type="AlphaFoldDB" id="A0A6J4UIQ9"/>
<gene>
    <name evidence="5" type="ORF">AVDCRST_MAG81-1982</name>
</gene>
<keyword evidence="2" id="KW-0560">Oxidoreductase</keyword>
<name>A0A6J4UIQ9_9CYAN</name>
<dbReference type="InterPro" id="IPR002347">
    <property type="entry name" value="SDR_fam"/>
</dbReference>
<dbReference type="PANTHER" id="PTHR44196">
    <property type="entry name" value="DEHYDROGENASE/REDUCTASE SDR FAMILY MEMBER 7B"/>
    <property type="match status" value="1"/>
</dbReference>
<protein>
    <submittedName>
        <fullName evidence="5">Dehydrogenase</fullName>
    </submittedName>
</protein>
<dbReference type="InterPro" id="IPR020904">
    <property type="entry name" value="Sc_DH/Rdtase_CS"/>
</dbReference>
<evidence type="ECO:0000259" key="4">
    <source>
        <dbReference type="SMART" id="SM00822"/>
    </source>
</evidence>
<dbReference type="GO" id="GO:0016020">
    <property type="term" value="C:membrane"/>
    <property type="evidence" value="ECO:0007669"/>
    <property type="project" value="TreeGrafter"/>
</dbReference>